<accession>A0A5A7TDD2</accession>
<evidence type="ECO:0000313" key="3">
    <source>
        <dbReference type="EMBL" id="TYK00464.1"/>
    </source>
</evidence>
<evidence type="ECO:0000313" key="5">
    <source>
        <dbReference type="Proteomes" id="UP000321947"/>
    </source>
</evidence>
<reference evidence="4 5" key="1">
    <citation type="submission" date="2019-08" db="EMBL/GenBank/DDBJ databases">
        <title>Draft genome sequences of two oriental melons (Cucumis melo L. var makuwa).</title>
        <authorList>
            <person name="Kwon S.-Y."/>
        </authorList>
    </citation>
    <scope>NUCLEOTIDE SEQUENCE [LARGE SCALE GENOMIC DNA]</scope>
    <source>
        <strain evidence="5">cv. Chang Bougi</strain>
        <strain evidence="4">cv. SW 3</strain>
        <tissue evidence="2">Leaf</tissue>
    </source>
</reference>
<dbReference type="AlphaFoldDB" id="A0A5A7TDD2"/>
<dbReference type="OrthoDB" id="2126698at2759"/>
<organism evidence="2 4">
    <name type="scientific">Cucumis melo var. makuwa</name>
    <name type="common">Oriental melon</name>
    <dbReference type="NCBI Taxonomy" id="1194695"/>
    <lineage>
        <taxon>Eukaryota</taxon>
        <taxon>Viridiplantae</taxon>
        <taxon>Streptophyta</taxon>
        <taxon>Embryophyta</taxon>
        <taxon>Tracheophyta</taxon>
        <taxon>Spermatophyta</taxon>
        <taxon>Magnoliopsida</taxon>
        <taxon>eudicotyledons</taxon>
        <taxon>Gunneridae</taxon>
        <taxon>Pentapetalae</taxon>
        <taxon>rosids</taxon>
        <taxon>fabids</taxon>
        <taxon>Cucurbitales</taxon>
        <taxon>Cucurbitaceae</taxon>
        <taxon>Benincaseae</taxon>
        <taxon>Cucumis</taxon>
    </lineage>
</organism>
<evidence type="ECO:0000256" key="1">
    <source>
        <dbReference type="SAM" id="Phobius"/>
    </source>
</evidence>
<feature type="transmembrane region" description="Helical" evidence="1">
    <location>
        <begin position="52"/>
        <end position="81"/>
    </location>
</feature>
<comment type="caution">
    <text evidence="2">The sequence shown here is derived from an EMBL/GenBank/DDBJ whole genome shotgun (WGS) entry which is preliminary data.</text>
</comment>
<gene>
    <name evidence="3" type="ORF">E5676_scaffold169G00690</name>
    <name evidence="2" type="ORF">E6C27_scaffold64G00700</name>
</gene>
<name>A0A5A7TDD2_CUCMM</name>
<keyword evidence="1" id="KW-0812">Transmembrane</keyword>
<proteinExistence type="predicted"/>
<feature type="transmembrane region" description="Helical" evidence="1">
    <location>
        <begin position="12"/>
        <end position="32"/>
    </location>
</feature>
<evidence type="ECO:0000313" key="4">
    <source>
        <dbReference type="Proteomes" id="UP000321393"/>
    </source>
</evidence>
<dbReference type="STRING" id="1194695.A0A5A7TDD2"/>
<keyword evidence="1" id="KW-1133">Transmembrane helix</keyword>
<dbReference type="EMBL" id="SSTE01018412">
    <property type="protein sequence ID" value="KAA0039279.1"/>
    <property type="molecule type" value="Genomic_DNA"/>
</dbReference>
<dbReference type="EMBL" id="SSTD01016718">
    <property type="protein sequence ID" value="TYK00464.1"/>
    <property type="molecule type" value="Genomic_DNA"/>
</dbReference>
<keyword evidence="1" id="KW-0472">Membrane</keyword>
<dbReference type="Proteomes" id="UP000321947">
    <property type="component" value="Unassembled WGS sequence"/>
</dbReference>
<sequence length="83" mass="9099">MREKLWVYRKELKTVIFMAAPMAASTILQYGMQTVGVMMVGHLGDELLLSGLSIASSFINVTGCSVLVSPFLSVTLSLAYYTF</sequence>
<dbReference type="Proteomes" id="UP000321393">
    <property type="component" value="Unassembled WGS sequence"/>
</dbReference>
<protein>
    <submittedName>
        <fullName evidence="2">Protein DETOXIFICATION 12-like isoform X3</fullName>
    </submittedName>
</protein>
<evidence type="ECO:0000313" key="2">
    <source>
        <dbReference type="EMBL" id="KAA0039279.1"/>
    </source>
</evidence>